<dbReference type="Proteomes" id="UP001157109">
    <property type="component" value="Unassembled WGS sequence"/>
</dbReference>
<sequence length="366" mass="38460">MNRPMDRPMDHAMDRPKDVVDLRSDTVTLPTAAMREAMACAPVGDDVYGEDPTVLRLQRRVADLLGHEDALFMPTGSLSNQVGLRLGVEPGQELVADSLAHVLRAELGAGAVMSGISSRTWVSRDGTLDPAEPLALMHPDAGPYLVSTALVVLENTHNFHGGTIASLESMRAVREGTAAAGVRVHLDGARLWHAHVATGVPLADYGACVDTISVCFSKGLGAPVGSMLVGSAADMARARVLRKRFGGGLRQVGVLAAAAEHALDHHVERLAQDHRRARSFAEALAATAPGSVDLERVQTNIVLVDPLASGWTAAGLVAALAERGVVASQTGPRTVRLVWHLDVDDEGTARALAACRELLTAPPVAG</sequence>
<dbReference type="PIRSF" id="PIRSF017617">
    <property type="entry name" value="Thr_aldolase"/>
    <property type="match status" value="1"/>
</dbReference>
<dbReference type="InterPro" id="IPR015422">
    <property type="entry name" value="PyrdxlP-dep_Trfase_small"/>
</dbReference>
<evidence type="ECO:0000256" key="2">
    <source>
        <dbReference type="ARBA" id="ARBA00006966"/>
    </source>
</evidence>
<proteinExistence type="inferred from homology"/>
<dbReference type="PANTHER" id="PTHR48097">
    <property type="entry name" value="L-THREONINE ALDOLASE-RELATED"/>
    <property type="match status" value="1"/>
</dbReference>
<dbReference type="InterPro" id="IPR015424">
    <property type="entry name" value="PyrdxlP-dep_Trfase"/>
</dbReference>
<reference evidence="6" key="1">
    <citation type="journal article" date="2019" name="Int. J. Syst. Evol. Microbiol.">
        <title>The Global Catalogue of Microorganisms (GCM) 10K type strain sequencing project: providing services to taxonomists for standard genome sequencing and annotation.</title>
        <authorList>
            <consortium name="The Broad Institute Genomics Platform"/>
            <consortium name="The Broad Institute Genome Sequencing Center for Infectious Disease"/>
            <person name="Wu L."/>
            <person name="Ma J."/>
        </authorList>
    </citation>
    <scope>NUCLEOTIDE SEQUENCE [LARGE SCALE GENOMIC DNA]</scope>
    <source>
        <strain evidence="6">NBRC 105830</strain>
    </source>
</reference>
<comment type="similarity">
    <text evidence="2">Belongs to the threonine aldolase family.</text>
</comment>
<dbReference type="SUPFAM" id="SSF53383">
    <property type="entry name" value="PLP-dependent transferases"/>
    <property type="match status" value="1"/>
</dbReference>
<name>A0ABQ6HMY2_9MICO</name>
<evidence type="ECO:0000313" key="6">
    <source>
        <dbReference type="Proteomes" id="UP001157109"/>
    </source>
</evidence>
<dbReference type="InterPro" id="IPR023603">
    <property type="entry name" value="Low_specificity_L-TA-like"/>
</dbReference>
<evidence type="ECO:0000256" key="3">
    <source>
        <dbReference type="ARBA" id="ARBA00022898"/>
    </source>
</evidence>
<dbReference type="RefSeq" id="WP_241444758.1">
    <property type="nucleotide sequence ID" value="NZ_BSUJ01000001.1"/>
</dbReference>
<dbReference type="InterPro" id="IPR001597">
    <property type="entry name" value="ArAA_b-elim_lyase/Thr_aldolase"/>
</dbReference>
<dbReference type="NCBIfam" id="NF041359">
    <property type="entry name" value="GntG_guanitoxin"/>
    <property type="match status" value="1"/>
</dbReference>
<dbReference type="EMBL" id="BSUJ01000001">
    <property type="protein sequence ID" value="GMA19428.1"/>
    <property type="molecule type" value="Genomic_DNA"/>
</dbReference>
<dbReference type="PANTHER" id="PTHR48097:SF9">
    <property type="entry name" value="L-THREONINE ALDOLASE"/>
    <property type="match status" value="1"/>
</dbReference>
<dbReference type="InterPro" id="IPR015421">
    <property type="entry name" value="PyrdxlP-dep_Trfase_major"/>
</dbReference>
<keyword evidence="6" id="KW-1185">Reference proteome</keyword>
<keyword evidence="3" id="KW-0663">Pyridoxal phosphate</keyword>
<gene>
    <name evidence="5" type="ORF">GCM10025862_14490</name>
</gene>
<comment type="caution">
    <text evidence="5">The sequence shown here is derived from an EMBL/GenBank/DDBJ whole genome shotgun (WGS) entry which is preliminary data.</text>
</comment>
<accession>A0ABQ6HMY2</accession>
<protein>
    <submittedName>
        <fullName evidence="5">Threonine aldolase</fullName>
    </submittedName>
</protein>
<evidence type="ECO:0000313" key="5">
    <source>
        <dbReference type="EMBL" id="GMA19428.1"/>
    </source>
</evidence>
<dbReference type="Pfam" id="PF01212">
    <property type="entry name" value="Beta_elim_lyase"/>
    <property type="match status" value="1"/>
</dbReference>
<comment type="cofactor">
    <cofactor evidence="1">
        <name>pyridoxal 5'-phosphate</name>
        <dbReference type="ChEBI" id="CHEBI:597326"/>
    </cofactor>
</comment>
<feature type="domain" description="Aromatic amino acid beta-eliminating lyase/threonine aldolase" evidence="4">
    <location>
        <begin position="21"/>
        <end position="304"/>
    </location>
</feature>
<evidence type="ECO:0000259" key="4">
    <source>
        <dbReference type="Pfam" id="PF01212"/>
    </source>
</evidence>
<dbReference type="Gene3D" id="3.90.1150.10">
    <property type="entry name" value="Aspartate Aminotransferase, domain 1"/>
    <property type="match status" value="1"/>
</dbReference>
<dbReference type="Gene3D" id="3.40.640.10">
    <property type="entry name" value="Type I PLP-dependent aspartate aminotransferase-like (Major domain)"/>
    <property type="match status" value="1"/>
</dbReference>
<evidence type="ECO:0000256" key="1">
    <source>
        <dbReference type="ARBA" id="ARBA00001933"/>
    </source>
</evidence>
<organism evidence="5 6">
    <name type="scientific">Arsenicicoccus piscis</name>
    <dbReference type="NCBI Taxonomy" id="673954"/>
    <lineage>
        <taxon>Bacteria</taxon>
        <taxon>Bacillati</taxon>
        <taxon>Actinomycetota</taxon>
        <taxon>Actinomycetes</taxon>
        <taxon>Micrococcales</taxon>
        <taxon>Intrasporangiaceae</taxon>
        <taxon>Arsenicicoccus</taxon>
    </lineage>
</organism>